<dbReference type="SUPFAM" id="SSF75304">
    <property type="entry name" value="Amidase signature (AS) enzymes"/>
    <property type="match status" value="1"/>
</dbReference>
<evidence type="ECO:0000259" key="1">
    <source>
        <dbReference type="Pfam" id="PF01425"/>
    </source>
</evidence>
<proteinExistence type="predicted"/>
<accession>A0ABS5NJU5</accession>
<sequence length="106" mass="11162">MTLLTAAATAERVRSGRLTAVDATRQALTRIGDDAVHGWRVLRPEQALEEAAAVDARPDRYSLPLAGVPIAIKDNVAVSGHRMLDGVSEACGAGLPVEQADHPVVK</sequence>
<dbReference type="Proteomes" id="UP000676853">
    <property type="component" value="Unassembled WGS sequence"/>
</dbReference>
<protein>
    <submittedName>
        <fullName evidence="2">Amidase</fullName>
    </submittedName>
</protein>
<evidence type="ECO:0000313" key="2">
    <source>
        <dbReference type="EMBL" id="MBS4104550.1"/>
    </source>
</evidence>
<gene>
    <name evidence="2" type="ORF">KFZ73_25385</name>
</gene>
<reference evidence="2 3" key="1">
    <citation type="submission" date="2021-04" db="EMBL/GenBank/DDBJ databases">
        <title>Whole genome sequence analysis of a thiophenic sulfur metabolizing bacteria.</title>
        <authorList>
            <person name="Akhtar N."/>
            <person name="Akram J."/>
            <person name="Aslam A."/>
        </authorList>
    </citation>
    <scope>NUCLEOTIDE SEQUENCE [LARGE SCALE GENOMIC DNA]</scope>
    <source>
        <strain evidence="2 3">3OW</strain>
    </source>
</reference>
<keyword evidence="3" id="KW-1185">Reference proteome</keyword>
<dbReference type="Gene3D" id="3.90.1300.10">
    <property type="entry name" value="Amidase signature (AS) domain"/>
    <property type="match status" value="1"/>
</dbReference>
<evidence type="ECO:0000313" key="3">
    <source>
        <dbReference type="Proteomes" id="UP000676853"/>
    </source>
</evidence>
<dbReference type="Pfam" id="PF01425">
    <property type="entry name" value="Amidase"/>
    <property type="match status" value="1"/>
</dbReference>
<dbReference type="RefSeq" id="WP_249338333.1">
    <property type="nucleotide sequence ID" value="NZ_JAGXOE010000252.1"/>
</dbReference>
<comment type="caution">
    <text evidence="2">The sequence shown here is derived from an EMBL/GenBank/DDBJ whole genome shotgun (WGS) entry which is preliminary data.</text>
</comment>
<dbReference type="InterPro" id="IPR023631">
    <property type="entry name" value="Amidase_dom"/>
</dbReference>
<organism evidence="2 3">
    <name type="scientific">Tsukamurella paurometabola</name>
    <name type="common">Corynebacterium paurometabolum</name>
    <dbReference type="NCBI Taxonomy" id="2061"/>
    <lineage>
        <taxon>Bacteria</taxon>
        <taxon>Bacillati</taxon>
        <taxon>Actinomycetota</taxon>
        <taxon>Actinomycetes</taxon>
        <taxon>Mycobacteriales</taxon>
        <taxon>Tsukamurellaceae</taxon>
        <taxon>Tsukamurella</taxon>
    </lineage>
</organism>
<name>A0ABS5NJU5_TSUPA</name>
<dbReference type="InterPro" id="IPR036928">
    <property type="entry name" value="AS_sf"/>
</dbReference>
<dbReference type="EMBL" id="JAGXOE010000252">
    <property type="protein sequence ID" value="MBS4104550.1"/>
    <property type="molecule type" value="Genomic_DNA"/>
</dbReference>
<feature type="non-terminal residue" evidence="2">
    <location>
        <position position="106"/>
    </location>
</feature>
<feature type="domain" description="Amidase" evidence="1">
    <location>
        <begin position="23"/>
        <end position="83"/>
    </location>
</feature>